<dbReference type="Proteomes" id="UP001165190">
    <property type="component" value="Unassembled WGS sequence"/>
</dbReference>
<dbReference type="InterPro" id="IPR043502">
    <property type="entry name" value="DNA/RNA_pol_sf"/>
</dbReference>
<dbReference type="Pfam" id="PF00078">
    <property type="entry name" value="RVT_1"/>
    <property type="match status" value="1"/>
</dbReference>
<reference evidence="2" key="1">
    <citation type="submission" date="2023-05" db="EMBL/GenBank/DDBJ databases">
        <title>Genome and transcriptome analyses reveal genes involved in the formation of fine ridges on petal epidermal cells in Hibiscus trionum.</title>
        <authorList>
            <person name="Koshimizu S."/>
            <person name="Masuda S."/>
            <person name="Ishii T."/>
            <person name="Shirasu K."/>
            <person name="Hoshino A."/>
            <person name="Arita M."/>
        </authorList>
    </citation>
    <scope>NUCLEOTIDE SEQUENCE</scope>
    <source>
        <strain evidence="2">Hamamatsu line</strain>
    </source>
</reference>
<dbReference type="EMBL" id="BSYR01000022">
    <property type="protein sequence ID" value="GMI88921.1"/>
    <property type="molecule type" value="Genomic_DNA"/>
</dbReference>
<dbReference type="SUPFAM" id="SSF56672">
    <property type="entry name" value="DNA/RNA polymerases"/>
    <property type="match status" value="1"/>
</dbReference>
<dbReference type="PANTHER" id="PTHR19446">
    <property type="entry name" value="REVERSE TRANSCRIPTASES"/>
    <property type="match status" value="1"/>
</dbReference>
<accession>A0A9W7I4T7</accession>
<comment type="caution">
    <text evidence="2">The sequence shown here is derived from an EMBL/GenBank/DDBJ whole genome shotgun (WGS) entry which is preliminary data.</text>
</comment>
<evidence type="ECO:0000313" key="3">
    <source>
        <dbReference type="Proteomes" id="UP001165190"/>
    </source>
</evidence>
<organism evidence="2 3">
    <name type="scientific">Hibiscus trionum</name>
    <name type="common">Flower of an hour</name>
    <dbReference type="NCBI Taxonomy" id="183268"/>
    <lineage>
        <taxon>Eukaryota</taxon>
        <taxon>Viridiplantae</taxon>
        <taxon>Streptophyta</taxon>
        <taxon>Embryophyta</taxon>
        <taxon>Tracheophyta</taxon>
        <taxon>Spermatophyta</taxon>
        <taxon>Magnoliopsida</taxon>
        <taxon>eudicotyledons</taxon>
        <taxon>Gunneridae</taxon>
        <taxon>Pentapetalae</taxon>
        <taxon>rosids</taxon>
        <taxon>malvids</taxon>
        <taxon>Malvales</taxon>
        <taxon>Malvaceae</taxon>
        <taxon>Malvoideae</taxon>
        <taxon>Hibiscus</taxon>
    </lineage>
</organism>
<protein>
    <recommendedName>
        <fullName evidence="1">Reverse transcriptase domain-containing protein</fullName>
    </recommendedName>
</protein>
<feature type="domain" description="Reverse transcriptase" evidence="1">
    <location>
        <begin position="1"/>
        <end position="172"/>
    </location>
</feature>
<evidence type="ECO:0000259" key="1">
    <source>
        <dbReference type="PROSITE" id="PS50878"/>
    </source>
</evidence>
<sequence length="175" mass="19916">MSKAYDHVEWEFVIQVLHKLGFDPTWIARIFMCMSSVSYSVVLNGEVGECFSPSKGLPQGDPLSPFLLLICSEGLSSLLRQGNLVGNVKGFRLNRYAPTVTHLLFADDSIMFGMRRLTEHFISSLFSRSIVRVRAKPLISTNMGFSFPVMYVMRTEMISNKCFRLWWVGTEDMLS</sequence>
<name>A0A9W7I4T7_HIBTR</name>
<evidence type="ECO:0000313" key="2">
    <source>
        <dbReference type="EMBL" id="GMI88921.1"/>
    </source>
</evidence>
<keyword evidence="3" id="KW-1185">Reference proteome</keyword>
<dbReference type="InterPro" id="IPR000477">
    <property type="entry name" value="RT_dom"/>
</dbReference>
<gene>
    <name evidence="2" type="ORF">HRI_002561400</name>
</gene>
<dbReference type="PROSITE" id="PS50878">
    <property type="entry name" value="RT_POL"/>
    <property type="match status" value="1"/>
</dbReference>
<dbReference type="OrthoDB" id="1932527at2759"/>
<dbReference type="AlphaFoldDB" id="A0A9W7I4T7"/>
<proteinExistence type="predicted"/>